<proteinExistence type="predicted"/>
<name>A0AAN0RSS9_9BURK</name>
<dbReference type="AlphaFoldDB" id="A0AAN0RSS9"/>
<dbReference type="InterPro" id="IPR011335">
    <property type="entry name" value="Restrct_endonuc-II-like"/>
</dbReference>
<dbReference type="EMBL" id="CP007783">
    <property type="protein sequence ID" value="AIO33330.1"/>
    <property type="molecule type" value="Genomic_DNA"/>
</dbReference>
<accession>A0AAN0RSS9</accession>
<reference evidence="1 2" key="1">
    <citation type="submission" date="2014-05" db="EMBL/GenBank/DDBJ databases">
        <authorList>
            <person name="Bishop-Lilly K.A."/>
            <person name="Broomall S.M."/>
            <person name="Chain P.S."/>
            <person name="Chertkov O."/>
            <person name="Coyne S.R."/>
            <person name="Daligault H.E."/>
            <person name="Davenport K.W."/>
            <person name="Erkkila T."/>
            <person name="Frey K.G."/>
            <person name="Gibbons H.S."/>
            <person name="Gu W."/>
            <person name="Jaissle J."/>
            <person name="Johnson S.L."/>
            <person name="Koroleva G.I."/>
            <person name="Ladner J.T."/>
            <person name="Lo C.-C."/>
            <person name="Minogue T.D."/>
            <person name="Munk C."/>
            <person name="Palacios G.F."/>
            <person name="Redden C.L."/>
            <person name="Rosenzweig C.N."/>
            <person name="Scholz M.B."/>
            <person name="Teshima H."/>
            <person name="Xu Y."/>
        </authorList>
    </citation>
    <scope>NUCLEOTIDE SEQUENCE [LARGE SCALE GENOMIC DNA]</scope>
    <source>
        <strain evidence="1 2">DDS 22E-1</strain>
    </source>
</reference>
<organism evidence="1 2">
    <name type="scientific">Burkholderia cenocepacia</name>
    <dbReference type="NCBI Taxonomy" id="95486"/>
    <lineage>
        <taxon>Bacteria</taxon>
        <taxon>Pseudomonadati</taxon>
        <taxon>Pseudomonadota</taxon>
        <taxon>Betaproteobacteria</taxon>
        <taxon>Burkholderiales</taxon>
        <taxon>Burkholderiaceae</taxon>
        <taxon>Burkholderia</taxon>
        <taxon>Burkholderia cepacia complex</taxon>
    </lineage>
</organism>
<sequence length="200" mass="23024">MNEQELIAQRIEDLEDSVAYFASDNKMARERWVVDAFVRNLGLAPTADEIINIKDDPPDVEFRGACFEIKEVLDSGRRRHDEYKQELARVRTISKAEDLLREFTPKDSSVGEIYGLCLEEAASLDKYANDFMKQTDLLLYVNLRDVMYVTEQPYPDTSALIATGWRSVSFLMGRRSCCFYARPDAPDFIKQAAGRIRHRP</sequence>
<dbReference type="CDD" id="cd22342">
    <property type="entry name" value="Pa4535-like"/>
    <property type="match status" value="1"/>
</dbReference>
<dbReference type="InterPro" id="IPR037074">
    <property type="entry name" value="DUF1780_sf"/>
</dbReference>
<evidence type="ECO:0000313" key="1">
    <source>
        <dbReference type="EMBL" id="AIO33330.1"/>
    </source>
</evidence>
<protein>
    <submittedName>
        <fullName evidence="1">Uncharacterized protein</fullName>
    </submittedName>
</protein>
<keyword evidence="2" id="KW-1185">Reference proteome</keyword>
<dbReference type="Pfam" id="PF08682">
    <property type="entry name" value="DUF1780"/>
    <property type="match status" value="1"/>
</dbReference>
<dbReference type="Proteomes" id="UP000029413">
    <property type="component" value="Chromosome 1"/>
</dbReference>
<dbReference type="KEGG" id="bcen:DM39_2727"/>
<dbReference type="Gene3D" id="3.40.1540.10">
    <property type="entry name" value="Protein of unknown function DUF1780, putative endonuclease"/>
    <property type="match status" value="1"/>
</dbReference>
<evidence type="ECO:0000313" key="2">
    <source>
        <dbReference type="Proteomes" id="UP000029413"/>
    </source>
</evidence>
<dbReference type="InterPro" id="IPR014796">
    <property type="entry name" value="DUF1780"/>
</dbReference>
<gene>
    <name evidence="1" type="ORF">DM39_2727</name>
</gene>
<dbReference type="SUPFAM" id="SSF52980">
    <property type="entry name" value="Restriction endonuclease-like"/>
    <property type="match status" value="1"/>
</dbReference>